<dbReference type="GO" id="GO:0006598">
    <property type="term" value="P:polyamine catabolic process"/>
    <property type="evidence" value="ECO:0007669"/>
    <property type="project" value="TreeGrafter"/>
</dbReference>
<comment type="cofactor">
    <cofactor evidence="1">
        <name>Mg(2+)</name>
        <dbReference type="ChEBI" id="CHEBI:18420"/>
    </cofactor>
</comment>
<dbReference type="InterPro" id="IPR008147">
    <property type="entry name" value="Gln_synt_N"/>
</dbReference>
<dbReference type="InterPro" id="IPR008146">
    <property type="entry name" value="Gln_synth_cat_dom"/>
</dbReference>
<dbReference type="PANTHER" id="PTHR43785">
    <property type="entry name" value="GAMMA-GLUTAMYLPUTRESCINE SYNTHETASE"/>
    <property type="match status" value="1"/>
</dbReference>
<dbReference type="GO" id="GO:0004356">
    <property type="term" value="F:glutamine synthetase activity"/>
    <property type="evidence" value="ECO:0007669"/>
    <property type="project" value="InterPro"/>
</dbReference>
<dbReference type="RefSeq" id="WP_068306431.1">
    <property type="nucleotide sequence ID" value="NZ_FNAK01000002.1"/>
</dbReference>
<dbReference type="GO" id="GO:0005524">
    <property type="term" value="F:ATP binding"/>
    <property type="evidence" value="ECO:0007669"/>
    <property type="project" value="UniProtKB-KW"/>
</dbReference>
<dbReference type="PROSITE" id="PS00181">
    <property type="entry name" value="GLNA_ATP"/>
    <property type="match status" value="1"/>
</dbReference>
<keyword evidence="5" id="KW-0067">ATP-binding</keyword>
<keyword evidence="7" id="KW-0535">Nitrogen fixation</keyword>
<keyword evidence="4" id="KW-0547">Nucleotide-binding</keyword>
<keyword evidence="13" id="KW-1185">Reference proteome</keyword>
<dbReference type="Gene3D" id="3.10.20.70">
    <property type="entry name" value="Glutamine synthetase, N-terminal domain"/>
    <property type="match status" value="1"/>
</dbReference>
<gene>
    <name evidence="12" type="ORF">SAMN04488071_1216</name>
</gene>
<reference evidence="12 13" key="1">
    <citation type="submission" date="2016-10" db="EMBL/GenBank/DDBJ databases">
        <authorList>
            <person name="de Groot N.N."/>
        </authorList>
    </citation>
    <scope>NUCLEOTIDE SEQUENCE [LARGE SCALE GENOMIC DNA]</scope>
    <source>
        <strain evidence="12 13">CGMCC 1.9109</strain>
    </source>
</reference>
<protein>
    <submittedName>
        <fullName evidence="12">Glutamine synthetase</fullName>
    </submittedName>
</protein>
<evidence type="ECO:0000256" key="9">
    <source>
        <dbReference type="RuleBase" id="RU000384"/>
    </source>
</evidence>
<evidence type="ECO:0000256" key="4">
    <source>
        <dbReference type="ARBA" id="ARBA00022741"/>
    </source>
</evidence>
<dbReference type="STRING" id="637679.GCA_001550055_02932"/>
<keyword evidence="3" id="KW-0436">Ligase</keyword>
<dbReference type="AlphaFoldDB" id="A0A1G6WTH2"/>
<dbReference type="SUPFAM" id="SSF55931">
    <property type="entry name" value="Glutamine synthetase/guanido kinase"/>
    <property type="match status" value="1"/>
</dbReference>
<dbReference type="EMBL" id="FNAK01000002">
    <property type="protein sequence ID" value="SDD69114.1"/>
    <property type="molecule type" value="Genomic_DNA"/>
</dbReference>
<accession>A0A1G6WTH2</accession>
<evidence type="ECO:0000256" key="7">
    <source>
        <dbReference type="ARBA" id="ARBA00023231"/>
    </source>
</evidence>
<evidence type="ECO:0000256" key="1">
    <source>
        <dbReference type="ARBA" id="ARBA00001946"/>
    </source>
</evidence>
<evidence type="ECO:0000313" key="13">
    <source>
        <dbReference type="Proteomes" id="UP000183685"/>
    </source>
</evidence>
<dbReference type="PROSITE" id="PS51986">
    <property type="entry name" value="GS_BETA_GRASP"/>
    <property type="match status" value="1"/>
</dbReference>
<comment type="function">
    <text evidence="2">Catalyzes the ATP-dependent biosynthesis of glutamine from glutamate and ammonia.</text>
</comment>
<dbReference type="PROSITE" id="PS51987">
    <property type="entry name" value="GS_CATALYTIC"/>
    <property type="match status" value="1"/>
</dbReference>
<evidence type="ECO:0000313" key="12">
    <source>
        <dbReference type="EMBL" id="SDD69114.1"/>
    </source>
</evidence>
<evidence type="ECO:0000256" key="5">
    <source>
        <dbReference type="ARBA" id="ARBA00022840"/>
    </source>
</evidence>
<dbReference type="OrthoDB" id="9807095at2"/>
<evidence type="ECO:0000256" key="8">
    <source>
        <dbReference type="PROSITE-ProRule" id="PRU01330"/>
    </source>
</evidence>
<dbReference type="InterPro" id="IPR027303">
    <property type="entry name" value="Gln_synth_gly_rich_site"/>
</dbReference>
<dbReference type="Pfam" id="PF00120">
    <property type="entry name" value="Gln-synt_C"/>
    <property type="match status" value="1"/>
</dbReference>
<organism evidence="12 13">
    <name type="scientific">Kordiimonas lacus</name>
    <dbReference type="NCBI Taxonomy" id="637679"/>
    <lineage>
        <taxon>Bacteria</taxon>
        <taxon>Pseudomonadati</taxon>
        <taxon>Pseudomonadota</taxon>
        <taxon>Alphaproteobacteria</taxon>
        <taxon>Kordiimonadales</taxon>
        <taxon>Kordiimonadaceae</taxon>
        <taxon>Kordiimonas</taxon>
    </lineage>
</organism>
<dbReference type="GO" id="GO:0006542">
    <property type="term" value="P:glutamine biosynthetic process"/>
    <property type="evidence" value="ECO:0007669"/>
    <property type="project" value="InterPro"/>
</dbReference>
<dbReference type="PANTHER" id="PTHR43785:SF12">
    <property type="entry name" value="TYPE-1 GLUTAMINE SYNTHETASE 2"/>
    <property type="match status" value="1"/>
</dbReference>
<keyword evidence="6" id="KW-0460">Magnesium</keyword>
<dbReference type="InterPro" id="IPR014746">
    <property type="entry name" value="Gln_synth/guanido_kin_cat_dom"/>
</dbReference>
<feature type="domain" description="GS catalytic" evidence="11">
    <location>
        <begin position="118"/>
        <end position="452"/>
    </location>
</feature>
<name>A0A1G6WTH2_9PROT</name>
<proteinExistence type="inferred from homology"/>
<comment type="similarity">
    <text evidence="8 9">Belongs to the glutamine synthetase family.</text>
</comment>
<evidence type="ECO:0000256" key="6">
    <source>
        <dbReference type="ARBA" id="ARBA00022842"/>
    </source>
</evidence>
<feature type="domain" description="GS beta-grasp" evidence="10">
    <location>
        <begin position="16"/>
        <end position="111"/>
    </location>
</feature>
<sequence>MENLPEDVLACLSAHPDIEVIDCMMPDMVGMMRGKQLPIDGLKKLYTTGIPLPTSSALMDSKGQLVDTVVEGPQDGDPDRICKPVPGTFSYVPWVKRPTAQVLMSQHEKDGSLFAADPRAALLNALKPLSDMGLTPVVALELEFYMTEPTLPLRPAKTPNGWTPLTGAQATGFEDLYDFDDVLRELYAVCAEQNIPAEGVLSEYGPGQFEVNLTHVPDIVTACDHAMLLKRAIKGVARKHGMVATFMAKPYADCAGSGLHAHISLLDRDGNNVFGCEGGNNWSETFEHAVGGLQATMAESMAIFAPNANSYRRFQRGSYVPLTPTWGPNHRGVSLRIPLADAANMRVEHRVSGADANPYLVAAAIVAGIHHGIDAKAKPGPMVAEETVLEEEKATLPSRWPHALDRFEAGTILPRYLGARYHDYFLKCRRFEEESFHAEVSERDLDWYWRAT</sequence>
<evidence type="ECO:0000259" key="11">
    <source>
        <dbReference type="PROSITE" id="PS51987"/>
    </source>
</evidence>
<dbReference type="InterPro" id="IPR036651">
    <property type="entry name" value="Gln_synt_N_sf"/>
</dbReference>
<dbReference type="Proteomes" id="UP000183685">
    <property type="component" value="Unassembled WGS sequence"/>
</dbReference>
<dbReference type="Gene3D" id="3.30.590.10">
    <property type="entry name" value="Glutamine synthetase/guanido kinase, catalytic domain"/>
    <property type="match status" value="1"/>
</dbReference>
<dbReference type="SMART" id="SM01230">
    <property type="entry name" value="Gln-synt_C"/>
    <property type="match status" value="1"/>
</dbReference>
<evidence type="ECO:0000256" key="2">
    <source>
        <dbReference type="ARBA" id="ARBA00003117"/>
    </source>
</evidence>
<dbReference type="SUPFAM" id="SSF54368">
    <property type="entry name" value="Glutamine synthetase, N-terminal domain"/>
    <property type="match status" value="1"/>
</dbReference>
<evidence type="ECO:0000256" key="3">
    <source>
        <dbReference type="ARBA" id="ARBA00022598"/>
    </source>
</evidence>
<evidence type="ECO:0000259" key="10">
    <source>
        <dbReference type="PROSITE" id="PS51986"/>
    </source>
</evidence>